<organism evidence="1 2">
    <name type="scientific">Pelomonas cellulosilytica</name>
    <dbReference type="NCBI Taxonomy" id="2906762"/>
    <lineage>
        <taxon>Bacteria</taxon>
        <taxon>Pseudomonadati</taxon>
        <taxon>Pseudomonadota</taxon>
        <taxon>Betaproteobacteria</taxon>
        <taxon>Burkholderiales</taxon>
        <taxon>Sphaerotilaceae</taxon>
        <taxon>Roseateles</taxon>
    </lineage>
</organism>
<name>A0ABS8XT50_9BURK</name>
<dbReference type="Proteomes" id="UP001200741">
    <property type="component" value="Unassembled WGS sequence"/>
</dbReference>
<accession>A0ABS8XT50</accession>
<dbReference type="EMBL" id="JAJTWU010000006">
    <property type="protein sequence ID" value="MCE4555896.1"/>
    <property type="molecule type" value="Genomic_DNA"/>
</dbReference>
<sequence length="77" mass="8408">MDWKTSLWGLAACLELSGTARPALVLQPDGQQVLDTEARLLWFHDWNRLTFTTFPVATGWVSGLAVGGARAGDWGGY</sequence>
<evidence type="ECO:0000313" key="2">
    <source>
        <dbReference type="Proteomes" id="UP001200741"/>
    </source>
</evidence>
<proteinExistence type="predicted"/>
<gene>
    <name evidence="1" type="ORF">LXT13_15925</name>
</gene>
<keyword evidence="2" id="KW-1185">Reference proteome</keyword>
<evidence type="ECO:0000313" key="1">
    <source>
        <dbReference type="EMBL" id="MCE4555896.1"/>
    </source>
</evidence>
<comment type="caution">
    <text evidence="1">The sequence shown here is derived from an EMBL/GenBank/DDBJ whole genome shotgun (WGS) entry which is preliminary data.</text>
</comment>
<protein>
    <submittedName>
        <fullName evidence="1">Uncharacterized protein</fullName>
    </submittedName>
</protein>
<reference evidence="1 2" key="1">
    <citation type="submission" date="2021-12" db="EMBL/GenBank/DDBJ databases">
        <title>Genome seq of P8.</title>
        <authorList>
            <person name="Seo T."/>
        </authorList>
    </citation>
    <scope>NUCLEOTIDE SEQUENCE [LARGE SCALE GENOMIC DNA]</scope>
    <source>
        <strain evidence="1 2">P8</strain>
    </source>
</reference>
<dbReference type="RefSeq" id="WP_233372949.1">
    <property type="nucleotide sequence ID" value="NZ_JAJTWU010000006.1"/>
</dbReference>